<gene>
    <name evidence="1" type="ORF">GOODEAATRI_001298</name>
</gene>
<reference evidence="1 2" key="1">
    <citation type="submission" date="2021-06" db="EMBL/GenBank/DDBJ databases">
        <authorList>
            <person name="Palmer J.M."/>
        </authorList>
    </citation>
    <scope>NUCLEOTIDE SEQUENCE [LARGE SCALE GENOMIC DNA]</scope>
    <source>
        <strain evidence="1 2">GA_2019</strain>
        <tissue evidence="1">Muscle</tissue>
    </source>
</reference>
<protein>
    <submittedName>
        <fullName evidence="1">Uncharacterized protein</fullName>
    </submittedName>
</protein>
<sequence length="99" mass="11331">MFILDALNMARGSVPKVTNRIVPGPVCGSRELSQRLVVHLPISVTWHGLCTPCYIQNGREDALTDEVHLYRQLHEPSMRVHKDNEMDLYDPHGDCCYNR</sequence>
<accession>A0ABV0PUH4</accession>
<comment type="caution">
    <text evidence="1">The sequence shown here is derived from an EMBL/GenBank/DDBJ whole genome shotgun (WGS) entry which is preliminary data.</text>
</comment>
<proteinExistence type="predicted"/>
<keyword evidence="2" id="KW-1185">Reference proteome</keyword>
<name>A0ABV0PUH4_9TELE</name>
<evidence type="ECO:0000313" key="1">
    <source>
        <dbReference type="EMBL" id="MEQ2187120.1"/>
    </source>
</evidence>
<organism evidence="1 2">
    <name type="scientific">Goodea atripinnis</name>
    <dbReference type="NCBI Taxonomy" id="208336"/>
    <lineage>
        <taxon>Eukaryota</taxon>
        <taxon>Metazoa</taxon>
        <taxon>Chordata</taxon>
        <taxon>Craniata</taxon>
        <taxon>Vertebrata</taxon>
        <taxon>Euteleostomi</taxon>
        <taxon>Actinopterygii</taxon>
        <taxon>Neopterygii</taxon>
        <taxon>Teleostei</taxon>
        <taxon>Neoteleostei</taxon>
        <taxon>Acanthomorphata</taxon>
        <taxon>Ovalentaria</taxon>
        <taxon>Atherinomorphae</taxon>
        <taxon>Cyprinodontiformes</taxon>
        <taxon>Goodeidae</taxon>
        <taxon>Goodea</taxon>
    </lineage>
</organism>
<dbReference type="EMBL" id="JAHRIO010090000">
    <property type="protein sequence ID" value="MEQ2187120.1"/>
    <property type="molecule type" value="Genomic_DNA"/>
</dbReference>
<dbReference type="Proteomes" id="UP001476798">
    <property type="component" value="Unassembled WGS sequence"/>
</dbReference>
<evidence type="ECO:0000313" key="2">
    <source>
        <dbReference type="Proteomes" id="UP001476798"/>
    </source>
</evidence>